<dbReference type="RefSeq" id="WP_233724767.1">
    <property type="nucleotide sequence ID" value="NZ_JAJVCN010000001.1"/>
</dbReference>
<keyword evidence="2" id="KW-1185">Reference proteome</keyword>
<accession>A0ABS8Z5Y0</accession>
<protein>
    <submittedName>
        <fullName evidence="1">Uncharacterized protein</fullName>
    </submittedName>
</protein>
<evidence type="ECO:0000313" key="1">
    <source>
        <dbReference type="EMBL" id="MCE7003215.1"/>
    </source>
</evidence>
<sequence length="252" mass="27579">MALALARANGLRATGRNPSPFDAELIEYYADLLGQFGHTLDLAQLASGRSIGYPELASAVVADLGIDEPDLILLAYAIPDLHPLKTVATYVNHLFGDQACSMALSEQGLQAPYTALRMADAYQCDQALILVLEQTTLPYRDPLVHDTPLSDTAVALVFERADGDFQRPWSGTPAELTAMIDQCSDTLVVAGPWVCTDRGFDLHRCGPGTYCTSVWLALAENYQRWQGEYRHVLLCDVDPRTGDAHAVRVDLR</sequence>
<organism evidence="1 2">
    <name type="scientific">Kibdelosporangium philippinense</name>
    <dbReference type="NCBI Taxonomy" id="211113"/>
    <lineage>
        <taxon>Bacteria</taxon>
        <taxon>Bacillati</taxon>
        <taxon>Actinomycetota</taxon>
        <taxon>Actinomycetes</taxon>
        <taxon>Pseudonocardiales</taxon>
        <taxon>Pseudonocardiaceae</taxon>
        <taxon>Kibdelosporangium</taxon>
    </lineage>
</organism>
<proteinExistence type="predicted"/>
<name>A0ABS8Z5Y0_9PSEU</name>
<reference evidence="1 2" key="1">
    <citation type="submission" date="2021-12" db="EMBL/GenBank/DDBJ databases">
        <title>Genome sequence of Kibdelosporangium philippinense ATCC 49844.</title>
        <authorList>
            <person name="Fedorov E.A."/>
            <person name="Omeragic M."/>
            <person name="Shalygina K.F."/>
            <person name="Maclea K.S."/>
        </authorList>
    </citation>
    <scope>NUCLEOTIDE SEQUENCE [LARGE SCALE GENOMIC DNA]</scope>
    <source>
        <strain evidence="1 2">ATCC 49844</strain>
    </source>
</reference>
<evidence type="ECO:0000313" key="2">
    <source>
        <dbReference type="Proteomes" id="UP001521150"/>
    </source>
</evidence>
<dbReference type="Proteomes" id="UP001521150">
    <property type="component" value="Unassembled WGS sequence"/>
</dbReference>
<gene>
    <name evidence="1" type="ORF">LWC34_10280</name>
</gene>
<dbReference type="EMBL" id="JAJVCN010000001">
    <property type="protein sequence ID" value="MCE7003215.1"/>
    <property type="molecule type" value="Genomic_DNA"/>
</dbReference>
<comment type="caution">
    <text evidence="1">The sequence shown here is derived from an EMBL/GenBank/DDBJ whole genome shotgun (WGS) entry which is preliminary data.</text>
</comment>